<keyword evidence="3" id="KW-0812">Transmembrane</keyword>
<feature type="compositionally biased region" description="Basic and acidic residues" evidence="2">
    <location>
        <begin position="24"/>
        <end position="38"/>
    </location>
</feature>
<dbReference type="Proteomes" id="UP001164286">
    <property type="component" value="Unassembled WGS sequence"/>
</dbReference>
<organism evidence="4 5">
    <name type="scientific">Dioszegia hungarica</name>
    <dbReference type="NCBI Taxonomy" id="4972"/>
    <lineage>
        <taxon>Eukaryota</taxon>
        <taxon>Fungi</taxon>
        <taxon>Dikarya</taxon>
        <taxon>Basidiomycota</taxon>
        <taxon>Agaricomycotina</taxon>
        <taxon>Tremellomycetes</taxon>
        <taxon>Tremellales</taxon>
        <taxon>Bulleribasidiaceae</taxon>
        <taxon>Dioszegia</taxon>
    </lineage>
</organism>
<comment type="caution">
    <text evidence="4">The sequence shown here is derived from an EMBL/GenBank/DDBJ whole genome shotgun (WGS) entry which is preliminary data.</text>
</comment>
<dbReference type="AlphaFoldDB" id="A0AA38HBH9"/>
<sequence length="665" mass="74436">MAEIRARTSCEPCRKRKIKCDAGLGERDVPGPHLEHRSAPATTLDSRVKKRRFSPDPLPQPFSTTPADIRAMKASVRQLQANIEALETKLEVKVAETDDPQERANWNRIRVIIPDKAVVEVLLEYLLQECDWLWQCRDIVALWQTTIARKGVSSSLAGLLCMSLAIPCLFLGPYQTPFYRLPIDTAKVHPILFEAARSFTSNARTLEELELLEVLTTYSVFVGRQDQVTGVLMSAMDIITRDGWLDENSQTWQDLTGEGRLRARKVLSEIVAAYKWSRLMSPDLPRNLRINLCRPSPPIGTLQAPIKLALPGQVDLPLRLFRLRSEEEFHLNTVFRDTMLDFSDVLLRVRQLLELSASNAPAEETLMQAGRLQQELQDWRQVRVPNAGLRLLGVSDVDFDSPAACHRIARGLTLHHAIGCAEGIVTRHWLTVGRQGSPLQQHLHDECLHNAQRSFDSIPLVRAMLATRHAPFVATFIICGLFNAATCFAIPLLRAVHSMPVSNTEETIKSLPEWPEALLTGYAPKASPASANSPPTHYPEEDIKRYANNILVVLDMLSVLNALPCGRLAQDRLERLVQQYDLRSAPRRHEEMNGAAGWQPDPFQPWTAPGINSVNTVAQSLNGGNTGDGWPMALPEALDPFPGMWDELLQLDPCIWEDLLKGPVS</sequence>
<feature type="coiled-coil region" evidence="1">
    <location>
        <begin position="69"/>
        <end position="96"/>
    </location>
</feature>
<dbReference type="InterPro" id="IPR036864">
    <property type="entry name" value="Zn2-C6_fun-type_DNA-bd_sf"/>
</dbReference>
<evidence type="ECO:0000313" key="4">
    <source>
        <dbReference type="EMBL" id="KAI9636619.1"/>
    </source>
</evidence>
<dbReference type="RefSeq" id="XP_052946396.1">
    <property type="nucleotide sequence ID" value="XM_053093356.1"/>
</dbReference>
<dbReference type="EMBL" id="JAKWFO010000005">
    <property type="protein sequence ID" value="KAI9636619.1"/>
    <property type="molecule type" value="Genomic_DNA"/>
</dbReference>
<accession>A0AA38HBH9</accession>
<name>A0AA38HBH9_9TREE</name>
<dbReference type="GO" id="GO:0000981">
    <property type="term" value="F:DNA-binding transcription factor activity, RNA polymerase II-specific"/>
    <property type="evidence" value="ECO:0007669"/>
    <property type="project" value="InterPro"/>
</dbReference>
<evidence type="ECO:0008006" key="6">
    <source>
        <dbReference type="Google" id="ProtNLM"/>
    </source>
</evidence>
<keyword evidence="1" id="KW-0175">Coiled coil</keyword>
<feature type="transmembrane region" description="Helical" evidence="3">
    <location>
        <begin position="472"/>
        <end position="493"/>
    </location>
</feature>
<dbReference type="InterPro" id="IPR001138">
    <property type="entry name" value="Zn2Cys6_DnaBD"/>
</dbReference>
<dbReference type="GO" id="GO:0008270">
    <property type="term" value="F:zinc ion binding"/>
    <property type="evidence" value="ECO:0007669"/>
    <property type="project" value="InterPro"/>
</dbReference>
<feature type="region of interest" description="Disordered" evidence="2">
    <location>
        <begin position="24"/>
        <end position="65"/>
    </location>
</feature>
<dbReference type="SUPFAM" id="SSF57701">
    <property type="entry name" value="Zn2/Cys6 DNA-binding domain"/>
    <property type="match status" value="1"/>
</dbReference>
<proteinExistence type="predicted"/>
<dbReference type="CDD" id="cd00067">
    <property type="entry name" value="GAL4"/>
    <property type="match status" value="1"/>
</dbReference>
<gene>
    <name evidence="4" type="ORF">MKK02DRAFT_45324</name>
</gene>
<evidence type="ECO:0000256" key="1">
    <source>
        <dbReference type="SAM" id="Coils"/>
    </source>
</evidence>
<keyword evidence="5" id="KW-1185">Reference proteome</keyword>
<reference evidence="4" key="1">
    <citation type="journal article" date="2022" name="G3 (Bethesda)">
        <title>High quality genome of the basidiomycete yeast Dioszegia hungarica PDD-24b-2 isolated from cloud water.</title>
        <authorList>
            <person name="Jarrige D."/>
            <person name="Haridas S."/>
            <person name="Bleykasten-Grosshans C."/>
            <person name="Joly M."/>
            <person name="Nadalig T."/>
            <person name="Sancelme M."/>
            <person name="Vuilleumier S."/>
            <person name="Grigoriev I.V."/>
            <person name="Amato P."/>
            <person name="Bringel F."/>
        </authorList>
    </citation>
    <scope>NUCLEOTIDE SEQUENCE</scope>
    <source>
        <strain evidence="4">PDD-24b-2</strain>
    </source>
</reference>
<evidence type="ECO:0000256" key="3">
    <source>
        <dbReference type="SAM" id="Phobius"/>
    </source>
</evidence>
<keyword evidence="3" id="KW-1133">Transmembrane helix</keyword>
<evidence type="ECO:0000256" key="2">
    <source>
        <dbReference type="SAM" id="MobiDB-lite"/>
    </source>
</evidence>
<evidence type="ECO:0000313" key="5">
    <source>
        <dbReference type="Proteomes" id="UP001164286"/>
    </source>
</evidence>
<keyword evidence="3" id="KW-0472">Membrane</keyword>
<dbReference type="CDD" id="cd12148">
    <property type="entry name" value="fungal_TF_MHR"/>
    <property type="match status" value="1"/>
</dbReference>
<dbReference type="GeneID" id="77732561"/>
<protein>
    <recommendedName>
        <fullName evidence="6">Zn(2)-C6 fungal-type domain-containing protein</fullName>
    </recommendedName>
</protein>